<evidence type="ECO:0000313" key="1">
    <source>
        <dbReference type="EMBL" id="GHD31627.1"/>
    </source>
</evidence>
<organism evidence="1 2">
    <name type="scientific">Psychrobacter glaciei</name>
    <dbReference type="NCBI Taxonomy" id="619771"/>
    <lineage>
        <taxon>Bacteria</taxon>
        <taxon>Pseudomonadati</taxon>
        <taxon>Pseudomonadota</taxon>
        <taxon>Gammaproteobacteria</taxon>
        <taxon>Moraxellales</taxon>
        <taxon>Moraxellaceae</taxon>
        <taxon>Psychrobacter</taxon>
    </lineage>
</organism>
<name>A0ABQ3GR27_9GAMM</name>
<dbReference type="Pfam" id="PF13591">
    <property type="entry name" value="MerR_2"/>
    <property type="match status" value="1"/>
</dbReference>
<gene>
    <name evidence="1" type="ORF">GCM10016272_13900</name>
</gene>
<accession>A0ABQ3GR27</accession>
<dbReference type="Gene3D" id="1.10.1660.10">
    <property type="match status" value="1"/>
</dbReference>
<dbReference type="Proteomes" id="UP000610203">
    <property type="component" value="Unassembled WGS sequence"/>
</dbReference>
<dbReference type="RefSeq" id="WP_189583697.1">
    <property type="nucleotide sequence ID" value="NZ_BMZR01000002.1"/>
</dbReference>
<sequence>MKHSPEFTDIIMSLDELVSACGQERQWVIELIEENIIEYDVPEREQFTGYQLTIVRRASRLSRDFEASVPAIGLILELLGEVEQLRQLKHQLDMQAPVIEVDIEHSKHPH</sequence>
<comment type="caution">
    <text evidence="1">The sequence shown here is derived from an EMBL/GenBank/DDBJ whole genome shotgun (WGS) entry which is preliminary data.</text>
</comment>
<keyword evidence="2" id="KW-1185">Reference proteome</keyword>
<reference evidence="2" key="1">
    <citation type="journal article" date="2019" name="Int. J. Syst. Evol. Microbiol.">
        <title>The Global Catalogue of Microorganisms (GCM) 10K type strain sequencing project: providing services to taxonomists for standard genome sequencing and annotation.</title>
        <authorList>
            <consortium name="The Broad Institute Genomics Platform"/>
            <consortium name="The Broad Institute Genome Sequencing Center for Infectious Disease"/>
            <person name="Wu L."/>
            <person name="Ma J."/>
        </authorList>
    </citation>
    <scope>NUCLEOTIDE SEQUENCE [LARGE SCALE GENOMIC DNA]</scope>
    <source>
        <strain evidence="2">KCTC 42280</strain>
    </source>
</reference>
<dbReference type="EMBL" id="BMZR01000002">
    <property type="protein sequence ID" value="GHD31627.1"/>
    <property type="molecule type" value="Genomic_DNA"/>
</dbReference>
<evidence type="ECO:0008006" key="3">
    <source>
        <dbReference type="Google" id="ProtNLM"/>
    </source>
</evidence>
<evidence type="ECO:0000313" key="2">
    <source>
        <dbReference type="Proteomes" id="UP000610203"/>
    </source>
</evidence>
<proteinExistence type="predicted"/>
<protein>
    <recommendedName>
        <fullName evidence="3">MerR family transcriptional regulator</fullName>
    </recommendedName>
</protein>